<accession>A0A5A8C9W9</accession>
<evidence type="ECO:0000256" key="7">
    <source>
        <dbReference type="SAM" id="MobiDB-lite"/>
    </source>
</evidence>
<proteinExistence type="inferred from homology"/>
<dbReference type="GO" id="GO:0015031">
    <property type="term" value="P:protein transport"/>
    <property type="evidence" value="ECO:0007669"/>
    <property type="project" value="UniProtKB-KW"/>
</dbReference>
<evidence type="ECO:0000256" key="5">
    <source>
        <dbReference type="ARBA" id="ARBA00022927"/>
    </source>
</evidence>
<evidence type="ECO:0000256" key="3">
    <source>
        <dbReference type="ARBA" id="ARBA00022448"/>
    </source>
</evidence>
<evidence type="ECO:0000256" key="2">
    <source>
        <dbReference type="ARBA" id="ARBA00006190"/>
    </source>
</evidence>
<dbReference type="Gene3D" id="6.10.140.1230">
    <property type="match status" value="1"/>
</dbReference>
<evidence type="ECO:0000313" key="8">
    <source>
        <dbReference type="EMBL" id="KAA0149598.1"/>
    </source>
</evidence>
<feature type="region of interest" description="Disordered" evidence="7">
    <location>
        <begin position="1"/>
        <end position="25"/>
    </location>
</feature>
<evidence type="ECO:0000256" key="6">
    <source>
        <dbReference type="ARBA" id="ARBA00023136"/>
    </source>
</evidence>
<dbReference type="EMBL" id="VLTN01000041">
    <property type="protein sequence ID" value="KAA0149598.1"/>
    <property type="molecule type" value="Genomic_DNA"/>
</dbReference>
<dbReference type="PANTHER" id="PTHR22761">
    <property type="entry name" value="CHARGED MULTIVESICULAR BODY PROTEIN"/>
    <property type="match status" value="1"/>
</dbReference>
<reference evidence="8 9" key="1">
    <citation type="submission" date="2019-07" db="EMBL/GenBank/DDBJ databases">
        <title>Genomes of Cafeteria roenbergensis.</title>
        <authorList>
            <person name="Fischer M.G."/>
            <person name="Hackl T."/>
            <person name="Roman M."/>
        </authorList>
    </citation>
    <scope>NUCLEOTIDE SEQUENCE [LARGE SCALE GENOMIC DNA]</scope>
    <source>
        <strain evidence="8 9">BVI</strain>
    </source>
</reference>
<dbReference type="Pfam" id="PF03357">
    <property type="entry name" value="Snf7"/>
    <property type="match status" value="1"/>
</dbReference>
<evidence type="ECO:0008006" key="10">
    <source>
        <dbReference type="Google" id="ProtNLM"/>
    </source>
</evidence>
<evidence type="ECO:0000313" key="9">
    <source>
        <dbReference type="Proteomes" id="UP000323011"/>
    </source>
</evidence>
<dbReference type="PANTHER" id="PTHR22761:SF5">
    <property type="entry name" value="CHARGED MULTIVESICULAR BODY PROTEIN 6"/>
    <property type="match status" value="1"/>
</dbReference>
<keyword evidence="6" id="KW-0472">Membrane</keyword>
<keyword evidence="5" id="KW-0653">Protein transport</keyword>
<sequence length="219" mass="23329">MGFLFSKPAPPKSREPTPAESAELDARRAKVRMTKFAKRNEGEADTLLGRAKDAARAGNKETAKRLLLVRKLKLKAVKTAWANVTKLEELVAGIETAQQQREFVSSLARGTELLEQLNEALPIDRVEDLMDRTDDALAYQAEVDALIARDMDPASAEEVDAALDAIMNEDAPAAVPAAAGADAGAVHDLPAAPTRAHDAVDLPEAPSHAVPAAREAVPA</sequence>
<dbReference type="GO" id="GO:0000815">
    <property type="term" value="C:ESCRT III complex"/>
    <property type="evidence" value="ECO:0007669"/>
    <property type="project" value="TreeGrafter"/>
</dbReference>
<dbReference type="GO" id="GO:0006900">
    <property type="term" value="P:vesicle budding from membrane"/>
    <property type="evidence" value="ECO:0007669"/>
    <property type="project" value="TreeGrafter"/>
</dbReference>
<dbReference type="Proteomes" id="UP000323011">
    <property type="component" value="Unassembled WGS sequence"/>
</dbReference>
<dbReference type="OMA" id="RAKQPAM"/>
<protein>
    <recommendedName>
        <fullName evidence="10">Charged multivesicular body protein 6</fullName>
    </recommendedName>
</protein>
<gene>
    <name evidence="8" type="ORF">FNF29_05810</name>
</gene>
<dbReference type="InterPro" id="IPR005024">
    <property type="entry name" value="Snf7_fam"/>
</dbReference>
<dbReference type="GO" id="GO:0005771">
    <property type="term" value="C:multivesicular body"/>
    <property type="evidence" value="ECO:0007669"/>
    <property type="project" value="TreeGrafter"/>
</dbReference>
<evidence type="ECO:0000256" key="4">
    <source>
        <dbReference type="ARBA" id="ARBA00022753"/>
    </source>
</evidence>
<comment type="similarity">
    <text evidence="2">Belongs to the SNF7 family.</text>
</comment>
<comment type="caution">
    <text evidence="8">The sequence shown here is derived from an EMBL/GenBank/DDBJ whole genome shotgun (WGS) entry which is preliminary data.</text>
</comment>
<evidence type="ECO:0000256" key="1">
    <source>
        <dbReference type="ARBA" id="ARBA00004608"/>
    </source>
</evidence>
<name>A0A5A8C9W9_CAFRO</name>
<keyword evidence="4" id="KW-0967">Endosome</keyword>
<comment type="subcellular location">
    <subcellularLocation>
        <location evidence="1">Endosome membrane</location>
    </subcellularLocation>
</comment>
<keyword evidence="3" id="KW-0813">Transport</keyword>
<dbReference type="AlphaFoldDB" id="A0A5A8C9W9"/>
<organism evidence="8 9">
    <name type="scientific">Cafeteria roenbergensis</name>
    <name type="common">Marine flagellate</name>
    <dbReference type="NCBI Taxonomy" id="33653"/>
    <lineage>
        <taxon>Eukaryota</taxon>
        <taxon>Sar</taxon>
        <taxon>Stramenopiles</taxon>
        <taxon>Bigyra</taxon>
        <taxon>Opalozoa</taxon>
        <taxon>Bicosoecida</taxon>
        <taxon>Cafeteriaceae</taxon>
        <taxon>Cafeteria</taxon>
    </lineage>
</organism>
<keyword evidence="9" id="KW-1185">Reference proteome</keyword>
<dbReference type="GO" id="GO:0032511">
    <property type="term" value="P:late endosome to vacuole transport via multivesicular body sorting pathway"/>
    <property type="evidence" value="ECO:0007669"/>
    <property type="project" value="TreeGrafter"/>
</dbReference>